<comment type="caution">
    <text evidence="2">The sequence shown here is derived from an EMBL/GenBank/DDBJ whole genome shotgun (WGS) entry which is preliminary data.</text>
</comment>
<reference evidence="2 3" key="1">
    <citation type="submission" date="2018-10" db="EMBL/GenBank/DDBJ databases">
        <title>Isolation, diversity and antifungal activity of actinobacteria from wheat.</title>
        <authorList>
            <person name="Han C."/>
        </authorList>
    </citation>
    <scope>NUCLEOTIDE SEQUENCE [LARGE SCALE GENOMIC DNA]</scope>
    <source>
        <strain evidence="2 3">NEAU-YY56</strain>
    </source>
</reference>
<evidence type="ECO:0000259" key="1">
    <source>
        <dbReference type="Pfam" id="PF00188"/>
    </source>
</evidence>
<evidence type="ECO:0000313" key="2">
    <source>
        <dbReference type="EMBL" id="RMI08703.1"/>
    </source>
</evidence>
<dbReference type="Gene3D" id="3.40.33.10">
    <property type="entry name" value="CAP"/>
    <property type="match status" value="1"/>
</dbReference>
<dbReference type="AlphaFoldDB" id="A0A3M2JB15"/>
<dbReference type="EMBL" id="RFFI01000075">
    <property type="protein sequence ID" value="RMI08703.1"/>
    <property type="molecule type" value="Genomic_DNA"/>
</dbReference>
<evidence type="ECO:0000313" key="3">
    <source>
        <dbReference type="Proteomes" id="UP000269289"/>
    </source>
</evidence>
<dbReference type="SUPFAM" id="SSF55797">
    <property type="entry name" value="PR-1-like"/>
    <property type="match status" value="1"/>
</dbReference>
<protein>
    <recommendedName>
        <fullName evidence="1">SCP domain-containing protein</fullName>
    </recommendedName>
</protein>
<dbReference type="InterPro" id="IPR035940">
    <property type="entry name" value="CAP_sf"/>
</dbReference>
<dbReference type="Proteomes" id="UP000269289">
    <property type="component" value="Unassembled WGS sequence"/>
</dbReference>
<feature type="domain" description="SCP" evidence="1">
    <location>
        <begin position="12"/>
        <end position="98"/>
    </location>
</feature>
<accession>A0A3M2JB15</accession>
<dbReference type="InterPro" id="IPR014044">
    <property type="entry name" value="CAP_dom"/>
</dbReference>
<name>A0A3M2JB15_9CELL</name>
<organism evidence="2 3">
    <name type="scientific">Cellulomonas triticagri</name>
    <dbReference type="NCBI Taxonomy" id="2483352"/>
    <lineage>
        <taxon>Bacteria</taxon>
        <taxon>Bacillati</taxon>
        <taxon>Actinomycetota</taxon>
        <taxon>Actinomycetes</taxon>
        <taxon>Micrococcales</taxon>
        <taxon>Cellulomonadaceae</taxon>
        <taxon>Cellulomonas</taxon>
    </lineage>
</organism>
<proteinExistence type="predicted"/>
<gene>
    <name evidence="2" type="ORF">EBM89_13530</name>
</gene>
<keyword evidence="3" id="KW-1185">Reference proteome</keyword>
<dbReference type="Pfam" id="PF00188">
    <property type="entry name" value="CAP"/>
    <property type="match status" value="1"/>
</dbReference>
<sequence>MQAYGVGGLGAAVNAARANAGLPALSVSGSSNLQDHAAAMAAAGSIWHGGSDHIVGWVQPVSDSQMIQAYLNSPGHRAWILKEGKSSVSIGAVTINGRLYTAMRFS</sequence>